<keyword evidence="2" id="KW-1185">Reference proteome</keyword>
<protein>
    <submittedName>
        <fullName evidence="1">Uncharacterized protein</fullName>
    </submittedName>
</protein>
<dbReference type="Proteomes" id="UP000244005">
    <property type="component" value="Unassembled WGS sequence"/>
</dbReference>
<reference evidence="2" key="1">
    <citation type="journal article" date="2017" name="Cell">
        <title>Insights into land plant evolution garnered from the Marchantia polymorpha genome.</title>
        <authorList>
            <person name="Bowman J.L."/>
            <person name="Kohchi T."/>
            <person name="Yamato K.T."/>
            <person name="Jenkins J."/>
            <person name="Shu S."/>
            <person name="Ishizaki K."/>
            <person name="Yamaoka S."/>
            <person name="Nishihama R."/>
            <person name="Nakamura Y."/>
            <person name="Berger F."/>
            <person name="Adam C."/>
            <person name="Aki S.S."/>
            <person name="Althoff F."/>
            <person name="Araki T."/>
            <person name="Arteaga-Vazquez M.A."/>
            <person name="Balasubrmanian S."/>
            <person name="Barry K."/>
            <person name="Bauer D."/>
            <person name="Boehm C.R."/>
            <person name="Briginshaw L."/>
            <person name="Caballero-Perez J."/>
            <person name="Catarino B."/>
            <person name="Chen F."/>
            <person name="Chiyoda S."/>
            <person name="Chovatia M."/>
            <person name="Davies K.M."/>
            <person name="Delmans M."/>
            <person name="Demura T."/>
            <person name="Dierschke T."/>
            <person name="Dolan L."/>
            <person name="Dorantes-Acosta A.E."/>
            <person name="Eklund D.M."/>
            <person name="Florent S.N."/>
            <person name="Flores-Sandoval E."/>
            <person name="Fujiyama A."/>
            <person name="Fukuzawa H."/>
            <person name="Galik B."/>
            <person name="Grimanelli D."/>
            <person name="Grimwood J."/>
            <person name="Grossniklaus U."/>
            <person name="Hamada T."/>
            <person name="Haseloff J."/>
            <person name="Hetherington A.J."/>
            <person name="Higo A."/>
            <person name="Hirakawa Y."/>
            <person name="Hundley H.N."/>
            <person name="Ikeda Y."/>
            <person name="Inoue K."/>
            <person name="Inoue S.I."/>
            <person name="Ishida S."/>
            <person name="Jia Q."/>
            <person name="Kakita M."/>
            <person name="Kanazawa T."/>
            <person name="Kawai Y."/>
            <person name="Kawashima T."/>
            <person name="Kennedy M."/>
            <person name="Kinose K."/>
            <person name="Kinoshita T."/>
            <person name="Kohara Y."/>
            <person name="Koide E."/>
            <person name="Komatsu K."/>
            <person name="Kopischke S."/>
            <person name="Kubo M."/>
            <person name="Kyozuka J."/>
            <person name="Lagercrantz U."/>
            <person name="Lin S.S."/>
            <person name="Lindquist E."/>
            <person name="Lipzen A.M."/>
            <person name="Lu C.W."/>
            <person name="De Luna E."/>
            <person name="Martienssen R.A."/>
            <person name="Minamino N."/>
            <person name="Mizutani M."/>
            <person name="Mizutani M."/>
            <person name="Mochizuki N."/>
            <person name="Monte I."/>
            <person name="Mosher R."/>
            <person name="Nagasaki H."/>
            <person name="Nakagami H."/>
            <person name="Naramoto S."/>
            <person name="Nishitani K."/>
            <person name="Ohtani M."/>
            <person name="Okamoto T."/>
            <person name="Okumura M."/>
            <person name="Phillips J."/>
            <person name="Pollak B."/>
            <person name="Reinders A."/>
            <person name="Rovekamp M."/>
            <person name="Sano R."/>
            <person name="Sawa S."/>
            <person name="Schmid M.W."/>
            <person name="Shirakawa M."/>
            <person name="Solano R."/>
            <person name="Spunde A."/>
            <person name="Suetsugu N."/>
            <person name="Sugano S."/>
            <person name="Sugiyama A."/>
            <person name="Sun R."/>
            <person name="Suzuki Y."/>
            <person name="Takenaka M."/>
            <person name="Takezawa D."/>
            <person name="Tomogane H."/>
            <person name="Tsuzuki M."/>
            <person name="Ueda T."/>
            <person name="Umeda M."/>
            <person name="Ward J.M."/>
            <person name="Watanabe Y."/>
            <person name="Yazaki K."/>
            <person name="Yokoyama R."/>
            <person name="Yoshitake Y."/>
            <person name="Yotsui I."/>
            <person name="Zachgo S."/>
            <person name="Schmutz J."/>
        </authorList>
    </citation>
    <scope>NUCLEOTIDE SEQUENCE [LARGE SCALE GENOMIC DNA]</scope>
    <source>
        <strain evidence="2">Tak-1</strain>
    </source>
</reference>
<name>A0A2R6XHG3_MARPO</name>
<evidence type="ECO:0000313" key="1">
    <source>
        <dbReference type="EMBL" id="PTQ45547.1"/>
    </source>
</evidence>
<dbReference type="Gramene" id="Mp1g11440.1">
    <property type="protein sequence ID" value="Mp1g11440.1.cds1"/>
    <property type="gene ID" value="Mp1g11440"/>
</dbReference>
<organism evidence="1 2">
    <name type="scientific">Marchantia polymorpha</name>
    <name type="common">Common liverwort</name>
    <name type="synonym">Marchantia aquatica</name>
    <dbReference type="NCBI Taxonomy" id="3197"/>
    <lineage>
        <taxon>Eukaryota</taxon>
        <taxon>Viridiplantae</taxon>
        <taxon>Streptophyta</taxon>
        <taxon>Embryophyta</taxon>
        <taxon>Marchantiophyta</taxon>
        <taxon>Marchantiopsida</taxon>
        <taxon>Marchantiidae</taxon>
        <taxon>Marchantiales</taxon>
        <taxon>Marchantiaceae</taxon>
        <taxon>Marchantia</taxon>
    </lineage>
</organism>
<dbReference type="AlphaFoldDB" id="A0A2R6XHG3"/>
<accession>A0A2R6XHG3</accession>
<evidence type="ECO:0000313" key="2">
    <source>
        <dbReference type="Proteomes" id="UP000244005"/>
    </source>
</evidence>
<proteinExistence type="predicted"/>
<dbReference type="EMBL" id="KZ772686">
    <property type="protein sequence ID" value="PTQ45547.1"/>
    <property type="molecule type" value="Genomic_DNA"/>
</dbReference>
<sequence>MSQPEQKVHPSVYILNSWHRRAQSALEHLSTKPMPTIIIKPSFIPSSPCSGHHPVRQYAPMVSNLYLHHSKWVRMESKRLMYECCRTLRTSKDGILCGKNNSPLLIEEIKAKENHAIGPKK</sequence>
<gene>
    <name evidence="1" type="ORF">MARPO_0014s0082</name>
</gene>